<protein>
    <submittedName>
        <fullName evidence="1">Uncharacterized protein</fullName>
    </submittedName>
</protein>
<keyword evidence="2" id="KW-1185">Reference proteome</keyword>
<dbReference type="EMBL" id="JAFIRN010000012">
    <property type="protein sequence ID" value="KAG5838128.1"/>
    <property type="molecule type" value="Genomic_DNA"/>
</dbReference>
<gene>
    <name evidence="1" type="ORF">ANANG_G00220500</name>
</gene>
<sequence>MFLACIGHTSKRRIKKSSHHGNSFALQLRCRHVPHPGRAKVHLPASPAASESPALAWSFTRFEPLHNCCLTIDFLQEVLYQG</sequence>
<organism evidence="1 2">
    <name type="scientific">Anguilla anguilla</name>
    <name type="common">European freshwater eel</name>
    <name type="synonym">Muraena anguilla</name>
    <dbReference type="NCBI Taxonomy" id="7936"/>
    <lineage>
        <taxon>Eukaryota</taxon>
        <taxon>Metazoa</taxon>
        <taxon>Chordata</taxon>
        <taxon>Craniata</taxon>
        <taxon>Vertebrata</taxon>
        <taxon>Euteleostomi</taxon>
        <taxon>Actinopterygii</taxon>
        <taxon>Neopterygii</taxon>
        <taxon>Teleostei</taxon>
        <taxon>Anguilliformes</taxon>
        <taxon>Anguillidae</taxon>
        <taxon>Anguilla</taxon>
    </lineage>
</organism>
<proteinExistence type="predicted"/>
<reference evidence="1" key="1">
    <citation type="submission" date="2021-01" db="EMBL/GenBank/DDBJ databases">
        <title>A chromosome-scale assembly of European eel, Anguilla anguilla.</title>
        <authorList>
            <person name="Henkel C."/>
            <person name="Jong-Raadsen S.A."/>
            <person name="Dufour S."/>
            <person name="Weltzien F.-A."/>
            <person name="Palstra A.P."/>
            <person name="Pelster B."/>
            <person name="Spaink H.P."/>
            <person name="Van Den Thillart G.E."/>
            <person name="Jansen H."/>
            <person name="Zahm M."/>
            <person name="Klopp C."/>
            <person name="Cedric C."/>
            <person name="Louis A."/>
            <person name="Berthelot C."/>
            <person name="Parey E."/>
            <person name="Roest Crollius H."/>
            <person name="Montfort J."/>
            <person name="Robinson-Rechavi M."/>
            <person name="Bucao C."/>
            <person name="Bouchez O."/>
            <person name="Gislard M."/>
            <person name="Lluch J."/>
            <person name="Milhes M."/>
            <person name="Lampietro C."/>
            <person name="Lopez Roques C."/>
            <person name="Donnadieu C."/>
            <person name="Braasch I."/>
            <person name="Desvignes T."/>
            <person name="Postlethwait J."/>
            <person name="Bobe J."/>
            <person name="Guiguen Y."/>
            <person name="Dirks R."/>
        </authorList>
    </citation>
    <scope>NUCLEOTIDE SEQUENCE</scope>
    <source>
        <strain evidence="1">Tag_6206</strain>
        <tissue evidence="1">Liver</tissue>
    </source>
</reference>
<comment type="caution">
    <text evidence="1">The sequence shown here is derived from an EMBL/GenBank/DDBJ whole genome shotgun (WGS) entry which is preliminary data.</text>
</comment>
<accession>A0A9D3M024</accession>
<dbReference type="Proteomes" id="UP001044222">
    <property type="component" value="Chromosome 12"/>
</dbReference>
<evidence type="ECO:0000313" key="1">
    <source>
        <dbReference type="EMBL" id="KAG5838128.1"/>
    </source>
</evidence>
<evidence type="ECO:0000313" key="2">
    <source>
        <dbReference type="Proteomes" id="UP001044222"/>
    </source>
</evidence>
<name>A0A9D3M024_ANGAN</name>
<dbReference type="AlphaFoldDB" id="A0A9D3M024"/>